<dbReference type="AlphaFoldDB" id="A0A8D8LWT7"/>
<dbReference type="EMBL" id="HBUF01035677">
    <property type="protein sequence ID" value="CAG6616423.1"/>
    <property type="molecule type" value="Transcribed_RNA"/>
</dbReference>
<dbReference type="EMBL" id="HBUF01035678">
    <property type="protein sequence ID" value="CAG6616426.1"/>
    <property type="molecule type" value="Transcribed_RNA"/>
</dbReference>
<proteinExistence type="predicted"/>
<protein>
    <submittedName>
        <fullName evidence="1">Uncharacterized protein</fullName>
    </submittedName>
</protein>
<accession>A0A8D8LWT7</accession>
<organism evidence="1">
    <name type="scientific">Cacopsylla melanoneura</name>
    <dbReference type="NCBI Taxonomy" id="428564"/>
    <lineage>
        <taxon>Eukaryota</taxon>
        <taxon>Metazoa</taxon>
        <taxon>Ecdysozoa</taxon>
        <taxon>Arthropoda</taxon>
        <taxon>Hexapoda</taxon>
        <taxon>Insecta</taxon>
        <taxon>Pterygota</taxon>
        <taxon>Neoptera</taxon>
        <taxon>Paraneoptera</taxon>
        <taxon>Hemiptera</taxon>
        <taxon>Sternorrhyncha</taxon>
        <taxon>Psylloidea</taxon>
        <taxon>Psyllidae</taxon>
        <taxon>Psyllinae</taxon>
        <taxon>Cacopsylla</taxon>
    </lineage>
</organism>
<evidence type="ECO:0000313" key="1">
    <source>
        <dbReference type="EMBL" id="CAG6616423.1"/>
    </source>
</evidence>
<name>A0A8D8LWT7_9HEMI</name>
<reference evidence="1" key="1">
    <citation type="submission" date="2021-05" db="EMBL/GenBank/DDBJ databases">
        <authorList>
            <person name="Alioto T."/>
            <person name="Alioto T."/>
            <person name="Gomez Garrido J."/>
        </authorList>
    </citation>
    <scope>NUCLEOTIDE SEQUENCE</scope>
</reference>
<sequence>MVTSRGVAKKIRRSVNVMVAVVQRTAKTRSLNRRESGVVRVEIIKKVAVKSRLLLRMMKRGREGVDKAPPPPTLRLLVRETPPLVLVLPVVGERGKGVVREVEPGVWIKERRGMTTILQSKTRPAPPTPAAALVHPPHPTPAAALVHHP</sequence>